<dbReference type="EMBL" id="CADCWN010000222">
    <property type="protein sequence ID" value="CAA9579689.1"/>
    <property type="molecule type" value="Genomic_DNA"/>
</dbReference>
<feature type="compositionally biased region" description="Basic and acidic residues" evidence="1">
    <location>
        <begin position="191"/>
        <end position="209"/>
    </location>
</feature>
<dbReference type="AlphaFoldDB" id="A0A6J4VK50"/>
<protein>
    <submittedName>
        <fullName evidence="2">Cysteine desulfurase</fullName>
        <ecNumber evidence="2">2.8.1.7</ecNumber>
    </submittedName>
</protein>
<gene>
    <name evidence="2" type="ORF">AVDCRST_MAG18-2962</name>
</gene>
<keyword evidence="2" id="KW-0808">Transferase</keyword>
<organism evidence="2">
    <name type="scientific">uncultured Thermomicrobiales bacterium</name>
    <dbReference type="NCBI Taxonomy" id="1645740"/>
    <lineage>
        <taxon>Bacteria</taxon>
        <taxon>Pseudomonadati</taxon>
        <taxon>Thermomicrobiota</taxon>
        <taxon>Thermomicrobia</taxon>
        <taxon>Thermomicrobiales</taxon>
        <taxon>environmental samples</taxon>
    </lineage>
</organism>
<reference evidence="2" key="1">
    <citation type="submission" date="2020-02" db="EMBL/GenBank/DDBJ databases">
        <authorList>
            <person name="Meier V. D."/>
        </authorList>
    </citation>
    <scope>NUCLEOTIDE SEQUENCE</scope>
    <source>
        <strain evidence="2">AVDCRST_MAG18</strain>
    </source>
</reference>
<feature type="compositionally biased region" description="Basic residues" evidence="1">
    <location>
        <begin position="1"/>
        <end position="12"/>
    </location>
</feature>
<feature type="region of interest" description="Disordered" evidence="1">
    <location>
        <begin position="1"/>
        <end position="231"/>
    </location>
</feature>
<name>A0A6J4VK50_9BACT</name>
<sequence>HARHRDQPHHLVHGADLPDRRDLPPGARGRDPDDHRRRARAGPDRPGSRRAGGRLLSRELSQVALCPERGGLPLRPPRAPGTPRPADHQLGLGGGKAGGVALPRSLRVGRHRRPLGLPQRPRRDHLPAPARLAARPRRLPRARRRGAQSASRADRAAADRARFDRLVGPDGRDPAAGRRSATDQGAPLGRPSDRDPGDAPRRPDLHADLDPGVQSSRGCGQARGVAVHAAV</sequence>
<feature type="non-terminal residue" evidence="2">
    <location>
        <position position="231"/>
    </location>
</feature>
<feature type="compositionally biased region" description="Basic and acidic residues" evidence="1">
    <location>
        <begin position="16"/>
        <end position="47"/>
    </location>
</feature>
<evidence type="ECO:0000313" key="2">
    <source>
        <dbReference type="EMBL" id="CAA9579689.1"/>
    </source>
</evidence>
<feature type="non-terminal residue" evidence="2">
    <location>
        <position position="1"/>
    </location>
</feature>
<accession>A0A6J4VK50</accession>
<feature type="compositionally biased region" description="Basic residues" evidence="1">
    <location>
        <begin position="134"/>
        <end position="146"/>
    </location>
</feature>
<dbReference type="EC" id="2.8.1.7" evidence="2"/>
<proteinExistence type="predicted"/>
<dbReference type="GO" id="GO:0031071">
    <property type="term" value="F:cysteine desulfurase activity"/>
    <property type="evidence" value="ECO:0007669"/>
    <property type="project" value="UniProtKB-EC"/>
</dbReference>
<feature type="compositionally biased region" description="Pro residues" evidence="1">
    <location>
        <begin position="74"/>
        <end position="83"/>
    </location>
</feature>
<evidence type="ECO:0000256" key="1">
    <source>
        <dbReference type="SAM" id="MobiDB-lite"/>
    </source>
</evidence>
<feature type="compositionally biased region" description="Low complexity" evidence="1">
    <location>
        <begin position="53"/>
        <end position="73"/>
    </location>
</feature>
<feature type="compositionally biased region" description="Basic and acidic residues" evidence="1">
    <location>
        <begin position="152"/>
        <end position="176"/>
    </location>
</feature>